<comment type="caution">
    <text evidence="10">The sequence shown here is derived from an EMBL/GenBank/DDBJ whole genome shotgun (WGS) entry which is preliminary data.</text>
</comment>
<gene>
    <name evidence="10" type="ORF">CLV57_0572</name>
</gene>
<dbReference type="GO" id="GO:0008360">
    <property type="term" value="P:regulation of cell shape"/>
    <property type="evidence" value="ECO:0007669"/>
    <property type="project" value="UniProtKB-UniRule"/>
</dbReference>
<dbReference type="GO" id="GO:0009252">
    <property type="term" value="P:peptidoglycan biosynthetic process"/>
    <property type="evidence" value="ECO:0007669"/>
    <property type="project" value="UniProtKB-UniPathway"/>
</dbReference>
<evidence type="ECO:0000256" key="8">
    <source>
        <dbReference type="SAM" id="SignalP"/>
    </source>
</evidence>
<feature type="active site" description="Proton donor/acceptor" evidence="7">
    <location>
        <position position="284"/>
    </location>
</feature>
<dbReference type="PROSITE" id="PS52029">
    <property type="entry name" value="LD_TPASE"/>
    <property type="match status" value="1"/>
</dbReference>
<dbReference type="PANTHER" id="PTHR36699:SF1">
    <property type="entry name" value="L,D-TRANSPEPTIDASE YAFK-RELATED"/>
    <property type="match status" value="1"/>
</dbReference>
<evidence type="ECO:0000259" key="9">
    <source>
        <dbReference type="PROSITE" id="PS52029"/>
    </source>
</evidence>
<comment type="similarity">
    <text evidence="2">Belongs to the YkuD family.</text>
</comment>
<dbReference type="CDD" id="cd16913">
    <property type="entry name" value="YkuD_like"/>
    <property type="match status" value="1"/>
</dbReference>
<protein>
    <submittedName>
        <fullName evidence="10">L,D-transpeptidase-like protein</fullName>
    </submittedName>
</protein>
<feature type="active site" description="Nucleophile" evidence="7">
    <location>
        <position position="300"/>
    </location>
</feature>
<feature type="signal peptide" evidence="8">
    <location>
        <begin position="1"/>
        <end position="19"/>
    </location>
</feature>
<keyword evidence="5 7" id="KW-0573">Peptidoglycan synthesis</keyword>
<dbReference type="InterPro" id="IPR005490">
    <property type="entry name" value="LD_TPept_cat_dom"/>
</dbReference>
<evidence type="ECO:0000313" key="10">
    <source>
        <dbReference type="EMBL" id="PJJ83587.1"/>
    </source>
</evidence>
<evidence type="ECO:0000256" key="5">
    <source>
        <dbReference type="ARBA" id="ARBA00022984"/>
    </source>
</evidence>
<keyword evidence="4 7" id="KW-0133">Cell shape</keyword>
<name>A0A2H9VRX9_9SPHI</name>
<proteinExistence type="inferred from homology"/>
<evidence type="ECO:0000256" key="2">
    <source>
        <dbReference type="ARBA" id="ARBA00005992"/>
    </source>
</evidence>
<comment type="pathway">
    <text evidence="1 7">Cell wall biogenesis; peptidoglycan biosynthesis.</text>
</comment>
<dbReference type="InterPro" id="IPR038063">
    <property type="entry name" value="Transpep_catalytic_dom"/>
</dbReference>
<dbReference type="EMBL" id="PGFJ01000001">
    <property type="protein sequence ID" value="PJJ83587.1"/>
    <property type="molecule type" value="Genomic_DNA"/>
</dbReference>
<dbReference type="Gene3D" id="2.40.440.10">
    <property type="entry name" value="L,D-transpeptidase catalytic domain-like"/>
    <property type="match status" value="1"/>
</dbReference>
<dbReference type="GO" id="GO:0071555">
    <property type="term" value="P:cell wall organization"/>
    <property type="evidence" value="ECO:0007669"/>
    <property type="project" value="UniProtKB-UniRule"/>
</dbReference>
<evidence type="ECO:0000256" key="6">
    <source>
        <dbReference type="ARBA" id="ARBA00023316"/>
    </source>
</evidence>
<dbReference type="Proteomes" id="UP000242687">
    <property type="component" value="Unassembled WGS sequence"/>
</dbReference>
<dbReference type="GO" id="GO:0004180">
    <property type="term" value="F:carboxypeptidase activity"/>
    <property type="evidence" value="ECO:0007669"/>
    <property type="project" value="UniProtKB-ARBA"/>
</dbReference>
<keyword evidence="6 7" id="KW-0961">Cell wall biogenesis/degradation</keyword>
<evidence type="ECO:0000256" key="1">
    <source>
        <dbReference type="ARBA" id="ARBA00004752"/>
    </source>
</evidence>
<evidence type="ECO:0000256" key="3">
    <source>
        <dbReference type="ARBA" id="ARBA00022679"/>
    </source>
</evidence>
<sequence>MKSAFLILLVSLAFLRFFAERPGIVGTNPTVSYFKTYPLAIDTNQIVWFEGKPLRYYQYIKHLKTGKYTIITKLDINNRDAGEDVKELIKLTDRQLGHLKMDSASIRKRIADLLFKPSMMSFSQLDTNITIYHNNIPLRYYQYMPILLTGKYLVQMDSGRRSIIELSGPTLQYLNKDSISINNMIVNWLSRADRIVVEKAKRRLYIERNGKRLFDFPIQLGKAPVGHKLKEGDGRTPEGIYYLDYNVNSYASYHLGFHISYPNADDIARSSKQGVKPGGDVMIHGTSAARAKLKDWTNGCIALSNAHIDTLMKYYHRTIPIEIRK</sequence>
<evidence type="ECO:0000256" key="4">
    <source>
        <dbReference type="ARBA" id="ARBA00022960"/>
    </source>
</evidence>
<dbReference type="Pfam" id="PF03734">
    <property type="entry name" value="YkuD"/>
    <property type="match status" value="1"/>
</dbReference>
<dbReference type="UniPathway" id="UPA00219"/>
<feature type="domain" description="L,D-TPase catalytic" evidence="9">
    <location>
        <begin position="193"/>
        <end position="324"/>
    </location>
</feature>
<dbReference type="PANTHER" id="PTHR36699">
    <property type="entry name" value="LD-TRANSPEPTIDASE"/>
    <property type="match status" value="1"/>
</dbReference>
<evidence type="ECO:0000256" key="7">
    <source>
        <dbReference type="PROSITE-ProRule" id="PRU01373"/>
    </source>
</evidence>
<keyword evidence="11" id="KW-1185">Reference proteome</keyword>
<reference evidence="10 11" key="1">
    <citation type="submission" date="2017-11" db="EMBL/GenBank/DDBJ databases">
        <title>Genomic Encyclopedia of Archaeal and Bacterial Type Strains, Phase II (KMG-II): From Individual Species to Whole Genera.</title>
        <authorList>
            <person name="Goeker M."/>
        </authorList>
    </citation>
    <scope>NUCLEOTIDE SEQUENCE [LARGE SCALE GENOMIC DNA]</scope>
    <source>
        <strain evidence="10 11">DSM 28175</strain>
    </source>
</reference>
<feature type="chain" id="PRO_5014129161" evidence="8">
    <location>
        <begin position="20"/>
        <end position="325"/>
    </location>
</feature>
<evidence type="ECO:0000313" key="11">
    <source>
        <dbReference type="Proteomes" id="UP000242687"/>
    </source>
</evidence>
<dbReference type="RefSeq" id="WP_211290018.1">
    <property type="nucleotide sequence ID" value="NZ_PGFJ01000001.1"/>
</dbReference>
<dbReference type="SUPFAM" id="SSF141523">
    <property type="entry name" value="L,D-transpeptidase catalytic domain-like"/>
    <property type="match status" value="1"/>
</dbReference>
<accession>A0A2H9VRX9</accession>
<keyword evidence="8" id="KW-0732">Signal</keyword>
<keyword evidence="3" id="KW-0808">Transferase</keyword>
<dbReference type="GO" id="GO:0016740">
    <property type="term" value="F:transferase activity"/>
    <property type="evidence" value="ECO:0007669"/>
    <property type="project" value="UniProtKB-KW"/>
</dbReference>
<organism evidence="10 11">
    <name type="scientific">Mucilaginibacter auburnensis</name>
    <dbReference type="NCBI Taxonomy" id="1457233"/>
    <lineage>
        <taxon>Bacteria</taxon>
        <taxon>Pseudomonadati</taxon>
        <taxon>Bacteroidota</taxon>
        <taxon>Sphingobacteriia</taxon>
        <taxon>Sphingobacteriales</taxon>
        <taxon>Sphingobacteriaceae</taxon>
        <taxon>Mucilaginibacter</taxon>
    </lineage>
</organism>
<dbReference type="AlphaFoldDB" id="A0A2H9VRX9"/>